<dbReference type="KEGG" id="lcic:INQ41_12830"/>
<keyword evidence="2" id="KW-1185">Reference proteome</keyword>
<sequence>MFIHSQGEQGLARILGAEAKVFFGDVPWSHVASILEANWERSHTEIAWADVASLVYKAWRSASSSSTTIQ</sequence>
<dbReference type="EMBL" id="CP063656">
    <property type="protein sequence ID" value="QOW19472.1"/>
    <property type="molecule type" value="Genomic_DNA"/>
</dbReference>
<dbReference type="RefSeq" id="WP_193985055.1">
    <property type="nucleotide sequence ID" value="NZ_CP063656.1"/>
</dbReference>
<reference evidence="1 2" key="1">
    <citation type="submission" date="2020-10" db="EMBL/GenBank/DDBJ databases">
        <title>complete genome sequencing of Lysobacter sp. H21R20.</title>
        <authorList>
            <person name="Bae J.-W."/>
            <person name="Lee S.-Y."/>
        </authorList>
    </citation>
    <scope>NUCLEOTIDE SEQUENCE [LARGE SCALE GENOMIC DNA]</scope>
    <source>
        <strain evidence="1 2">H21R20</strain>
    </source>
</reference>
<name>A0A7S6ZS54_9GAMM</name>
<evidence type="ECO:0000313" key="1">
    <source>
        <dbReference type="EMBL" id="QOW19472.1"/>
    </source>
</evidence>
<proteinExistence type="predicted"/>
<dbReference type="AlphaFoldDB" id="A0A7S6ZS54"/>
<organism evidence="1 2">
    <name type="scientific">Novilysobacter ciconiae</name>
    <dbReference type="NCBI Taxonomy" id="2781022"/>
    <lineage>
        <taxon>Bacteria</taxon>
        <taxon>Pseudomonadati</taxon>
        <taxon>Pseudomonadota</taxon>
        <taxon>Gammaproteobacteria</taxon>
        <taxon>Lysobacterales</taxon>
        <taxon>Lysobacteraceae</taxon>
        <taxon>Novilysobacter</taxon>
    </lineage>
</organism>
<dbReference type="Proteomes" id="UP000594059">
    <property type="component" value="Chromosome"/>
</dbReference>
<accession>A0A7S6ZS54</accession>
<evidence type="ECO:0000313" key="2">
    <source>
        <dbReference type="Proteomes" id="UP000594059"/>
    </source>
</evidence>
<gene>
    <name evidence="1" type="ORF">INQ41_12830</name>
</gene>
<protein>
    <submittedName>
        <fullName evidence="1">Uncharacterized protein</fullName>
    </submittedName>
</protein>